<evidence type="ECO:0000256" key="4">
    <source>
        <dbReference type="ARBA" id="ARBA00022989"/>
    </source>
</evidence>
<dbReference type="RefSeq" id="WP_050661677.1">
    <property type="nucleotide sequence ID" value="NZ_CP118494.1"/>
</dbReference>
<keyword evidence="8" id="KW-1185">Reference proteome</keyword>
<dbReference type="PANTHER" id="PTHR30086">
    <property type="entry name" value="ARGININE EXPORTER PROTEIN ARGO"/>
    <property type="match status" value="1"/>
</dbReference>
<dbReference type="Proteomes" id="UP000037046">
    <property type="component" value="Unassembled WGS sequence"/>
</dbReference>
<evidence type="ECO:0000256" key="1">
    <source>
        <dbReference type="ARBA" id="ARBA00004651"/>
    </source>
</evidence>
<comment type="subcellular location">
    <subcellularLocation>
        <location evidence="1">Cell membrane</location>
        <topology evidence="1">Multi-pass membrane protein</topology>
    </subcellularLocation>
</comment>
<dbReference type="AlphaFoldDB" id="A0A0L6CY70"/>
<protein>
    <submittedName>
        <fullName evidence="7">Threonine efflux protein</fullName>
    </submittedName>
</protein>
<evidence type="ECO:0000256" key="5">
    <source>
        <dbReference type="ARBA" id="ARBA00023136"/>
    </source>
</evidence>
<dbReference type="GO" id="GO:0005886">
    <property type="term" value="C:plasma membrane"/>
    <property type="evidence" value="ECO:0007669"/>
    <property type="project" value="UniProtKB-SubCell"/>
</dbReference>
<name>A0A0L6CY70_9RHOB</name>
<keyword evidence="4 6" id="KW-1133">Transmembrane helix</keyword>
<sequence length="204" mass="21250">MAEPLGLLSAVLAFAVVAASPGPANLAAAGVAMAAGRARAMRFALGLALGLFFWGVLAALGMGAILQSTGWVLTGLKVAGGFYLLWLALQSLRAARGTDTTIAARRAPRRLFWSGLMLNLSNPKAVFAWMATLSLGMGGAGQGYLLLTVLCCLIGLINYIGWVAFFSTGVMMRAYLRGRRWIEATVGLLLGAAGVSLLRSSATQ</sequence>
<keyword evidence="2" id="KW-1003">Cell membrane</keyword>
<gene>
    <name evidence="7" type="primary">rhtC_2</name>
    <name evidence="7" type="ORF">ROTO_07340</name>
</gene>
<feature type="transmembrane region" description="Helical" evidence="6">
    <location>
        <begin position="111"/>
        <end position="132"/>
    </location>
</feature>
<feature type="transmembrane region" description="Helical" evidence="6">
    <location>
        <begin position="181"/>
        <end position="198"/>
    </location>
</feature>
<evidence type="ECO:0000256" key="2">
    <source>
        <dbReference type="ARBA" id="ARBA00022475"/>
    </source>
</evidence>
<dbReference type="InterPro" id="IPR001123">
    <property type="entry name" value="LeuE-type"/>
</dbReference>
<dbReference type="GO" id="GO:0015171">
    <property type="term" value="F:amino acid transmembrane transporter activity"/>
    <property type="evidence" value="ECO:0007669"/>
    <property type="project" value="TreeGrafter"/>
</dbReference>
<dbReference type="PATRIC" id="fig|74031.6.peg.753"/>
<feature type="transmembrane region" description="Helical" evidence="6">
    <location>
        <begin position="144"/>
        <end position="169"/>
    </location>
</feature>
<keyword evidence="3 6" id="KW-0812">Transmembrane</keyword>
<comment type="caution">
    <text evidence="7">The sequence shown here is derived from an EMBL/GenBank/DDBJ whole genome shotgun (WGS) entry which is preliminary data.</text>
</comment>
<evidence type="ECO:0000313" key="7">
    <source>
        <dbReference type="EMBL" id="KNX42666.1"/>
    </source>
</evidence>
<feature type="transmembrane region" description="Helical" evidence="6">
    <location>
        <begin position="44"/>
        <end position="66"/>
    </location>
</feature>
<dbReference type="Pfam" id="PF01810">
    <property type="entry name" value="LysE"/>
    <property type="match status" value="1"/>
</dbReference>
<evidence type="ECO:0000256" key="3">
    <source>
        <dbReference type="ARBA" id="ARBA00022692"/>
    </source>
</evidence>
<dbReference type="OrthoDB" id="7659099at2"/>
<proteinExistence type="predicted"/>
<organism evidence="7 8">
    <name type="scientific">Roseovarius tolerans</name>
    <dbReference type="NCBI Taxonomy" id="74031"/>
    <lineage>
        <taxon>Bacteria</taxon>
        <taxon>Pseudomonadati</taxon>
        <taxon>Pseudomonadota</taxon>
        <taxon>Alphaproteobacteria</taxon>
        <taxon>Rhodobacterales</taxon>
        <taxon>Roseobacteraceae</taxon>
        <taxon>Roseovarius</taxon>
    </lineage>
</organism>
<dbReference type="EMBL" id="LGVV01000006">
    <property type="protein sequence ID" value="KNX42666.1"/>
    <property type="molecule type" value="Genomic_DNA"/>
</dbReference>
<evidence type="ECO:0000256" key="6">
    <source>
        <dbReference type="SAM" id="Phobius"/>
    </source>
</evidence>
<accession>A0A0L6CY70</accession>
<evidence type="ECO:0000313" key="8">
    <source>
        <dbReference type="Proteomes" id="UP000037046"/>
    </source>
</evidence>
<reference evidence="8" key="1">
    <citation type="submission" date="2015-07" db="EMBL/GenBank/DDBJ databases">
        <title>Draft Genome Sequence of Roseovarius tolerans EL-164, a producer of N-Acylated Alanine Methyl Esters (NAMEs).</title>
        <authorList>
            <person name="Voget S."/>
            <person name="Bruns H."/>
            <person name="Wagner-Doebler I."/>
            <person name="Schulz S."/>
            <person name="Daniel R."/>
        </authorList>
    </citation>
    <scope>NUCLEOTIDE SEQUENCE [LARGE SCALE GENOMIC DNA]</scope>
    <source>
        <strain evidence="8">EL-164</strain>
    </source>
</reference>
<dbReference type="PANTHER" id="PTHR30086:SF19">
    <property type="entry name" value="THREONINE EFFLUX PROTEIN"/>
    <property type="match status" value="1"/>
</dbReference>
<dbReference type="STRING" id="74031.SAMN04488077_12249"/>
<keyword evidence="5 6" id="KW-0472">Membrane</keyword>